<evidence type="ECO:0000256" key="1">
    <source>
        <dbReference type="ARBA" id="ARBA00022729"/>
    </source>
</evidence>
<dbReference type="AlphaFoldDB" id="A0AAV2GFY0"/>
<dbReference type="PROSITE" id="PS51473">
    <property type="entry name" value="GNK2"/>
    <property type="match status" value="1"/>
</dbReference>
<evidence type="ECO:0000259" key="4">
    <source>
        <dbReference type="PROSITE" id="PS51473"/>
    </source>
</evidence>
<keyword evidence="6" id="KW-1185">Reference proteome</keyword>
<dbReference type="Gene3D" id="3.30.430.20">
    <property type="entry name" value="Gnk2 domain, C-X8-C-X2-C motif"/>
    <property type="match status" value="1"/>
</dbReference>
<feature type="transmembrane region" description="Helical" evidence="3">
    <location>
        <begin position="6"/>
        <end position="28"/>
    </location>
</feature>
<evidence type="ECO:0000256" key="2">
    <source>
        <dbReference type="ARBA" id="ARBA00022737"/>
    </source>
</evidence>
<proteinExistence type="predicted"/>
<keyword evidence="3" id="KW-0472">Membrane</keyword>
<organism evidence="5 6">
    <name type="scientific">Linum trigynum</name>
    <dbReference type="NCBI Taxonomy" id="586398"/>
    <lineage>
        <taxon>Eukaryota</taxon>
        <taxon>Viridiplantae</taxon>
        <taxon>Streptophyta</taxon>
        <taxon>Embryophyta</taxon>
        <taxon>Tracheophyta</taxon>
        <taxon>Spermatophyta</taxon>
        <taxon>Magnoliopsida</taxon>
        <taxon>eudicotyledons</taxon>
        <taxon>Gunneridae</taxon>
        <taxon>Pentapetalae</taxon>
        <taxon>rosids</taxon>
        <taxon>fabids</taxon>
        <taxon>Malpighiales</taxon>
        <taxon>Linaceae</taxon>
        <taxon>Linum</taxon>
    </lineage>
</organism>
<evidence type="ECO:0000313" key="5">
    <source>
        <dbReference type="EMBL" id="CAL1409042.1"/>
    </source>
</evidence>
<evidence type="ECO:0000313" key="6">
    <source>
        <dbReference type="Proteomes" id="UP001497516"/>
    </source>
</evidence>
<name>A0AAV2GFY0_9ROSI</name>
<sequence>MVSIAFLLRLDLTVTTTIAIFFFAVLSFPDGKNPACITPDDEHLFNYACNKEKLPDTSKNVQKDLLDFIDRKLHSYNYGGNLCDTDTPTGGLGTTFAVFGGCNDSRNVTECTTCLTGARGVVTQICPDAVGAQASSKICCVRYEKYGFCK</sequence>
<keyword evidence="3" id="KW-0812">Transmembrane</keyword>
<keyword evidence="1" id="KW-0732">Signal</keyword>
<keyword evidence="2" id="KW-0677">Repeat</keyword>
<feature type="domain" description="Gnk2-homologous" evidence="4">
    <location>
        <begin position="42"/>
        <end position="148"/>
    </location>
</feature>
<reference evidence="5 6" key="1">
    <citation type="submission" date="2024-04" db="EMBL/GenBank/DDBJ databases">
        <authorList>
            <person name="Fracassetti M."/>
        </authorList>
    </citation>
    <scope>NUCLEOTIDE SEQUENCE [LARGE SCALE GENOMIC DNA]</scope>
</reference>
<accession>A0AAV2GFY0</accession>
<protein>
    <recommendedName>
        <fullName evidence="4">Gnk2-homologous domain-containing protein</fullName>
    </recommendedName>
</protein>
<dbReference type="InterPro" id="IPR038408">
    <property type="entry name" value="GNK2_sf"/>
</dbReference>
<gene>
    <name evidence="5" type="ORF">LTRI10_LOCUS48578</name>
</gene>
<evidence type="ECO:0000256" key="3">
    <source>
        <dbReference type="SAM" id="Phobius"/>
    </source>
</evidence>
<dbReference type="Proteomes" id="UP001497516">
    <property type="component" value="Chromosome 8"/>
</dbReference>
<keyword evidence="3" id="KW-1133">Transmembrane helix</keyword>
<dbReference type="InterPro" id="IPR002902">
    <property type="entry name" value="GNK2"/>
</dbReference>
<dbReference type="EMBL" id="OZ034821">
    <property type="protein sequence ID" value="CAL1409042.1"/>
    <property type="molecule type" value="Genomic_DNA"/>
</dbReference>